<evidence type="ECO:0000256" key="5">
    <source>
        <dbReference type="ARBA" id="ARBA00023002"/>
    </source>
</evidence>
<accession>A0AAW9HNR5</accession>
<comment type="cofactor">
    <cofactor evidence="1 7">
        <name>Zn(2+)</name>
        <dbReference type="ChEBI" id="CHEBI:29105"/>
    </cofactor>
</comment>
<dbReference type="RefSeq" id="WP_087070537.1">
    <property type="nucleotide sequence ID" value="NZ_CAUPFC010000020.1"/>
</dbReference>
<feature type="domain" description="Enoyl reductase (ER)" evidence="8">
    <location>
        <begin position="10"/>
        <end position="363"/>
    </location>
</feature>
<comment type="caution">
    <text evidence="9">The sequence shown here is derived from an EMBL/GenBank/DDBJ whole genome shotgun (WGS) entry which is preliminary data.</text>
</comment>
<dbReference type="InterPro" id="IPR020843">
    <property type="entry name" value="ER"/>
</dbReference>
<dbReference type="GO" id="GO:0005829">
    <property type="term" value="C:cytosol"/>
    <property type="evidence" value="ECO:0007669"/>
    <property type="project" value="TreeGrafter"/>
</dbReference>
<dbReference type="PANTHER" id="PTHR43880">
    <property type="entry name" value="ALCOHOL DEHYDROGENASE"/>
    <property type="match status" value="1"/>
</dbReference>
<evidence type="ECO:0000313" key="11">
    <source>
        <dbReference type="Proteomes" id="UP001284901"/>
    </source>
</evidence>
<proteinExistence type="inferred from homology"/>
<evidence type="ECO:0000313" key="9">
    <source>
        <dbReference type="EMBL" id="MDY5141112.1"/>
    </source>
</evidence>
<dbReference type="SUPFAM" id="SSF50129">
    <property type="entry name" value="GroES-like"/>
    <property type="match status" value="1"/>
</dbReference>
<dbReference type="SMART" id="SM00829">
    <property type="entry name" value="PKS_ER"/>
    <property type="match status" value="1"/>
</dbReference>
<evidence type="ECO:0000313" key="10">
    <source>
        <dbReference type="EMBL" id="MDY5145931.1"/>
    </source>
</evidence>
<dbReference type="AlphaFoldDB" id="A0AAW9HNR5"/>
<evidence type="ECO:0000259" key="8">
    <source>
        <dbReference type="SMART" id="SM00829"/>
    </source>
</evidence>
<dbReference type="SUPFAM" id="SSF51735">
    <property type="entry name" value="NAD(P)-binding Rossmann-fold domains"/>
    <property type="match status" value="1"/>
</dbReference>
<evidence type="ECO:0000256" key="2">
    <source>
        <dbReference type="ARBA" id="ARBA00008072"/>
    </source>
</evidence>
<keyword evidence="5" id="KW-0560">Oxidoreductase</keyword>
<comment type="similarity">
    <text evidence="2 7">Belongs to the zinc-containing alcohol dehydrogenase family.</text>
</comment>
<keyword evidence="4 7" id="KW-0862">Zinc</keyword>
<dbReference type="PANTHER" id="PTHR43880:SF12">
    <property type="entry name" value="ALCOHOL DEHYDROGENASE CLASS-3"/>
    <property type="match status" value="1"/>
</dbReference>
<dbReference type="PROSITE" id="PS00059">
    <property type="entry name" value="ADH_ZINC"/>
    <property type="match status" value="1"/>
</dbReference>
<dbReference type="Pfam" id="PF00107">
    <property type="entry name" value="ADH_zinc_N"/>
    <property type="match status" value="1"/>
</dbReference>
<evidence type="ECO:0000256" key="3">
    <source>
        <dbReference type="ARBA" id="ARBA00022723"/>
    </source>
</evidence>
<keyword evidence="3 7" id="KW-0479">Metal-binding</keyword>
<dbReference type="InterPro" id="IPR011032">
    <property type="entry name" value="GroES-like_sf"/>
</dbReference>
<dbReference type="Gene3D" id="3.90.180.10">
    <property type="entry name" value="Medium-chain alcohol dehydrogenases, catalytic domain"/>
    <property type="match status" value="1"/>
</dbReference>
<evidence type="ECO:0000313" key="12">
    <source>
        <dbReference type="Proteomes" id="UP001288320"/>
    </source>
</evidence>
<dbReference type="FunFam" id="3.40.50.720:FF:000003">
    <property type="entry name" value="S-(hydroxymethyl)glutathione dehydrogenase"/>
    <property type="match status" value="1"/>
</dbReference>
<dbReference type="GO" id="GO:0051903">
    <property type="term" value="F:S-(hydroxymethyl)glutathione dehydrogenase [NAD(P)+] activity"/>
    <property type="evidence" value="ECO:0007669"/>
    <property type="project" value="TreeGrafter"/>
</dbReference>
<dbReference type="EMBL" id="JAWNFY010000005">
    <property type="protein sequence ID" value="MDY5145931.1"/>
    <property type="molecule type" value="Genomic_DNA"/>
</dbReference>
<reference evidence="9 11" key="1">
    <citation type="submission" date="2023-10" db="EMBL/GenBank/DDBJ databases">
        <title>Whole Genome based description of the genera Actinobaculum and Actinotignum reveals a complex phylogenetic relationship within the species included in the genus Actinotignum.</title>
        <authorList>
            <person name="Jensen C.S."/>
            <person name="Dargis R."/>
            <person name="Kemp M."/>
            <person name="Christensen J.J."/>
        </authorList>
    </citation>
    <scope>NUCLEOTIDE SEQUENCE</scope>
    <source>
        <strain evidence="10 11">SLA_B089</strain>
        <strain evidence="9">SLA_B245</strain>
    </source>
</reference>
<evidence type="ECO:0000256" key="7">
    <source>
        <dbReference type="RuleBase" id="RU361277"/>
    </source>
</evidence>
<dbReference type="Gene3D" id="3.40.50.720">
    <property type="entry name" value="NAD(P)-binding Rossmann-like Domain"/>
    <property type="match status" value="1"/>
</dbReference>
<keyword evidence="6" id="KW-0520">NAD</keyword>
<evidence type="ECO:0000256" key="4">
    <source>
        <dbReference type="ARBA" id="ARBA00022833"/>
    </source>
</evidence>
<dbReference type="EMBL" id="JAWNFV010000015">
    <property type="protein sequence ID" value="MDY5141112.1"/>
    <property type="molecule type" value="Genomic_DNA"/>
</dbReference>
<evidence type="ECO:0000256" key="6">
    <source>
        <dbReference type="ARBA" id="ARBA00023027"/>
    </source>
</evidence>
<keyword evidence="11" id="KW-1185">Reference proteome</keyword>
<dbReference type="Proteomes" id="UP001284901">
    <property type="component" value="Unassembled WGS sequence"/>
</dbReference>
<dbReference type="GO" id="GO:0008270">
    <property type="term" value="F:zinc ion binding"/>
    <property type="evidence" value="ECO:0007669"/>
    <property type="project" value="InterPro"/>
</dbReference>
<dbReference type="InterPro" id="IPR036291">
    <property type="entry name" value="NAD(P)-bd_dom_sf"/>
</dbReference>
<dbReference type="InterPro" id="IPR013149">
    <property type="entry name" value="ADH-like_C"/>
</dbReference>
<dbReference type="Pfam" id="PF08240">
    <property type="entry name" value="ADH_N"/>
    <property type="match status" value="1"/>
</dbReference>
<dbReference type="Proteomes" id="UP001288320">
    <property type="component" value="Unassembled WGS sequence"/>
</dbReference>
<name>A0AAW9HNR5_9ACTO</name>
<dbReference type="GO" id="GO:0046294">
    <property type="term" value="P:formaldehyde catabolic process"/>
    <property type="evidence" value="ECO:0007669"/>
    <property type="project" value="TreeGrafter"/>
</dbReference>
<sequence length="366" mass="39443">MKAAVVNSVGGGFTIEDIEIAEPIGREVLFDVKASGLCRSDLTLSTTNFGFPFPQVLGHEAAGVVTAVGPDVKEIKVGDHVVASLIQYCGHCRACRESRMYECEFPEETLRGPDEAPRLSRKGEPIFQTYGIAGFAEQALVHEHQIAKINPDMPFPQACVIGCAVITGAGAALNTARVRPGDTVAVVGLGGVGLSIVNGARIAGASRIIGVDTNPEKEEFGKKFGMTHFVNAGDRDVIEQIFAATEGRGVDKSFEALGIVPTMETAIAATRQGGDVYVAGVFKPEMEWTINPLNEFFVHRRHIHAVYMGNTDIKTDIPQYVEFYQQGRLHLDDLVATEIALDDIDATYKAMVDHHAGIGRVVITSF</sequence>
<dbReference type="InterPro" id="IPR002328">
    <property type="entry name" value="ADH_Zn_CS"/>
</dbReference>
<evidence type="ECO:0000256" key="1">
    <source>
        <dbReference type="ARBA" id="ARBA00001947"/>
    </source>
</evidence>
<gene>
    <name evidence="9" type="ORF">R6G74_07290</name>
    <name evidence="10" type="ORF">R6P33_02675</name>
</gene>
<organism evidence="9 12">
    <name type="scientific">Actinotignum timonense</name>
    <dbReference type="NCBI Taxonomy" id="1870995"/>
    <lineage>
        <taxon>Bacteria</taxon>
        <taxon>Bacillati</taxon>
        <taxon>Actinomycetota</taxon>
        <taxon>Actinomycetes</taxon>
        <taxon>Actinomycetales</taxon>
        <taxon>Actinomycetaceae</taxon>
        <taxon>Actinotignum</taxon>
    </lineage>
</organism>
<protein>
    <submittedName>
        <fullName evidence="9">Zinc-binding dehydrogenase</fullName>
    </submittedName>
</protein>
<dbReference type="InterPro" id="IPR013154">
    <property type="entry name" value="ADH-like_N"/>
</dbReference>
<dbReference type="GeneID" id="92814560"/>